<dbReference type="EMBL" id="JAZAVJ010000160">
    <property type="protein sequence ID" value="KAK7409154.1"/>
    <property type="molecule type" value="Genomic_DNA"/>
</dbReference>
<evidence type="ECO:0000313" key="1">
    <source>
        <dbReference type="EMBL" id="KAK7409154.1"/>
    </source>
</evidence>
<proteinExistence type="predicted"/>
<protein>
    <submittedName>
        <fullName evidence="1">Uncharacterized protein</fullName>
    </submittedName>
</protein>
<gene>
    <name evidence="1" type="ORF">QQX98_008647</name>
</gene>
<name>A0ABR1GUQ2_9HYPO</name>
<dbReference type="Proteomes" id="UP001498476">
    <property type="component" value="Unassembled WGS sequence"/>
</dbReference>
<organism evidence="1 2">
    <name type="scientific">Neonectria punicea</name>
    <dbReference type="NCBI Taxonomy" id="979145"/>
    <lineage>
        <taxon>Eukaryota</taxon>
        <taxon>Fungi</taxon>
        <taxon>Dikarya</taxon>
        <taxon>Ascomycota</taxon>
        <taxon>Pezizomycotina</taxon>
        <taxon>Sordariomycetes</taxon>
        <taxon>Hypocreomycetidae</taxon>
        <taxon>Hypocreales</taxon>
        <taxon>Nectriaceae</taxon>
        <taxon>Neonectria</taxon>
    </lineage>
</organism>
<comment type="caution">
    <text evidence="1">The sequence shown here is derived from an EMBL/GenBank/DDBJ whole genome shotgun (WGS) entry which is preliminary data.</text>
</comment>
<evidence type="ECO:0000313" key="2">
    <source>
        <dbReference type="Proteomes" id="UP001498476"/>
    </source>
</evidence>
<sequence>MGAYDPLVFDGLPAVDIAATKVKSQDGDHLVKTAIRDLFIKHNVRDKIGVALVHRHFDLRSDEIMVDYQGVATPWSAGVLNQYDGFGRILPLSYVVFDGKLHPYEFYFTADSSEQPLDVPPELIADWEDLMKHNELGGLLGIRALRKEASTSHMMEFTQRFATFTVPWEGKPSSPSSGVYQTCWSFRLNEKGDEEPNDYCSGTHRNCDHSAISCFHGYPPGPIGMSVHNTPDTWST</sequence>
<reference evidence="1 2" key="1">
    <citation type="journal article" date="2025" name="Microbiol. Resour. Announc.">
        <title>Draft genome sequences for Neonectria magnoliae and Neonectria punicea, canker pathogens of Liriodendron tulipifera and Acer saccharum in West Virginia.</title>
        <authorList>
            <person name="Petronek H.M."/>
            <person name="Kasson M.T."/>
            <person name="Metheny A.M."/>
            <person name="Stauder C.M."/>
            <person name="Lovett B."/>
            <person name="Lynch S.C."/>
            <person name="Garnas J.R."/>
            <person name="Kasson L.R."/>
            <person name="Stajich J.E."/>
        </authorList>
    </citation>
    <scope>NUCLEOTIDE SEQUENCE [LARGE SCALE GENOMIC DNA]</scope>
    <source>
        <strain evidence="1 2">NRRL 64653</strain>
    </source>
</reference>
<accession>A0ABR1GUQ2</accession>
<keyword evidence="2" id="KW-1185">Reference proteome</keyword>